<proteinExistence type="predicted"/>
<dbReference type="EMBL" id="CAJOBZ010000041">
    <property type="protein sequence ID" value="CAF4905260.1"/>
    <property type="molecule type" value="Genomic_DNA"/>
</dbReference>
<evidence type="ECO:0000313" key="2">
    <source>
        <dbReference type="Proteomes" id="UP000663880"/>
    </source>
</evidence>
<protein>
    <submittedName>
        <fullName evidence="1">Uncharacterized protein</fullName>
    </submittedName>
</protein>
<dbReference type="OrthoDB" id="4843387at2759"/>
<name>A0A821VF54_9NEOP</name>
<gene>
    <name evidence="1" type="ORF">PMACD_LOCUS11645</name>
</gene>
<dbReference type="Proteomes" id="UP000663880">
    <property type="component" value="Unassembled WGS sequence"/>
</dbReference>
<evidence type="ECO:0000313" key="1">
    <source>
        <dbReference type="EMBL" id="CAF4905260.1"/>
    </source>
</evidence>
<sequence length="118" mass="13133">MYKVKPHNVSINDHLLLLTTSLARSGDEVRAGSVQAIGIQRLDWPARSLDLNRIEHVWDVLKKTCKISATCSTRQQRVKKSHCNLQKSGNAFLGIIKNVVESMARIHAVTLTSGHTGY</sequence>
<comment type="caution">
    <text evidence="1">The sequence shown here is derived from an EMBL/GenBank/DDBJ whole genome shotgun (WGS) entry which is preliminary data.</text>
</comment>
<dbReference type="AlphaFoldDB" id="A0A821VF54"/>
<dbReference type="InterPro" id="IPR036397">
    <property type="entry name" value="RNaseH_sf"/>
</dbReference>
<dbReference type="Gene3D" id="3.30.420.10">
    <property type="entry name" value="Ribonuclease H-like superfamily/Ribonuclease H"/>
    <property type="match status" value="1"/>
</dbReference>
<accession>A0A821VF54</accession>
<reference evidence="1" key="1">
    <citation type="submission" date="2021-02" db="EMBL/GenBank/DDBJ databases">
        <authorList>
            <person name="Steward A R."/>
        </authorList>
    </citation>
    <scope>NUCLEOTIDE SEQUENCE</scope>
</reference>
<organism evidence="1 2">
    <name type="scientific">Pieris macdunnoughi</name>
    <dbReference type="NCBI Taxonomy" id="345717"/>
    <lineage>
        <taxon>Eukaryota</taxon>
        <taxon>Metazoa</taxon>
        <taxon>Ecdysozoa</taxon>
        <taxon>Arthropoda</taxon>
        <taxon>Hexapoda</taxon>
        <taxon>Insecta</taxon>
        <taxon>Pterygota</taxon>
        <taxon>Neoptera</taxon>
        <taxon>Endopterygota</taxon>
        <taxon>Lepidoptera</taxon>
        <taxon>Glossata</taxon>
        <taxon>Ditrysia</taxon>
        <taxon>Papilionoidea</taxon>
        <taxon>Pieridae</taxon>
        <taxon>Pierinae</taxon>
        <taxon>Pieris</taxon>
    </lineage>
</organism>
<dbReference type="GO" id="GO:0003676">
    <property type="term" value="F:nucleic acid binding"/>
    <property type="evidence" value="ECO:0007669"/>
    <property type="project" value="InterPro"/>
</dbReference>
<keyword evidence="2" id="KW-1185">Reference proteome</keyword>